<dbReference type="InterPro" id="IPR008969">
    <property type="entry name" value="CarboxyPept-like_regulatory"/>
</dbReference>
<dbReference type="AlphaFoldDB" id="A0A847SHT4"/>
<dbReference type="EMBL" id="JABAHZ010000002">
    <property type="protein sequence ID" value="NLR78585.1"/>
    <property type="molecule type" value="Genomic_DNA"/>
</dbReference>
<proteinExistence type="predicted"/>
<keyword evidence="2" id="KW-1185">Reference proteome</keyword>
<dbReference type="RefSeq" id="WP_168737982.1">
    <property type="nucleotide sequence ID" value="NZ_JABAHZ010000002.1"/>
</dbReference>
<dbReference type="SUPFAM" id="SSF56935">
    <property type="entry name" value="Porins"/>
    <property type="match status" value="1"/>
</dbReference>
<protein>
    <recommendedName>
        <fullName evidence="3">CarboxypepD_reg-like domain-containing protein</fullName>
    </recommendedName>
</protein>
<organism evidence="1 2">
    <name type="scientific">Chitinophaga eiseniae</name>
    <dbReference type="NCBI Taxonomy" id="634771"/>
    <lineage>
        <taxon>Bacteria</taxon>
        <taxon>Pseudomonadati</taxon>
        <taxon>Bacteroidota</taxon>
        <taxon>Chitinophagia</taxon>
        <taxon>Chitinophagales</taxon>
        <taxon>Chitinophagaceae</taxon>
        <taxon>Chitinophaga</taxon>
    </lineage>
</organism>
<gene>
    <name evidence="1" type="ORF">HGH91_08115</name>
</gene>
<evidence type="ECO:0008006" key="3">
    <source>
        <dbReference type="Google" id="ProtNLM"/>
    </source>
</evidence>
<comment type="caution">
    <text evidence="1">The sequence shown here is derived from an EMBL/GenBank/DDBJ whole genome shotgun (WGS) entry which is preliminary data.</text>
</comment>
<evidence type="ECO:0000313" key="1">
    <source>
        <dbReference type="EMBL" id="NLR78585.1"/>
    </source>
</evidence>
<name>A0A847SHT4_9BACT</name>
<sequence length="886" mass="101240">MRRRLILLIQFIFAFIGNVFSQSIITGSIEDSLHNPIAGVNVVYRKITGNVIMGYVISDRNGMFELKLNDSMDSILLSIRHISYQEKKVVLKNTSGKYHFILGSKVTVLKDVVVAKKPIYQINDTINYDVNTFTYKEDRVIGDVIRKLPGIEMEGNKILYNGKPLLKYYINGLNLLDGRYAIANNNLPIDAVKNVQIIENDQPIKILDSLTFSNSASLNIQLKKYLTTGTAKLGIGAGPLLWDANLTPMTFNKSFQIINSFQANNIGDDISKQLNSYTADDVGFFFDAPLPVNNYKFTGVRDLAQPPFDKKRWLENNIKMGSSNLLKKFDNGLELKGNISVYNDYQQIAGNTYTKISTPGGNIIVSENLHNNYNTSDLQGDFTLLKNDKKIYLKNKLSIGKKWDDKNGLILRNQSNSLSQWEKLHFFFINNVFTSTMFLGKHLVGFNANIHYSESPQRLTVSPGVFQNILNDSLPYNKATQQVLYKDLFIDNNLSFIQRVGHISLIAKLGILFQQQLLESNLGVESLPINPAKQDGFGNDIQFTAIKAYLNPTLRYNNMSWKLQLEMPARLQQFSLKYKIPTGASTTLNNVVFNPNMSVVYDISSLWELFFNMRYDNQFGDLSQLYNDYMLTSYNRLQKSKTGYIGQSNQWSNSLSLKYKNLVNSLLADVMFHYDRTRNNYLANNFIDAVGATSMEMLLLGNARKTTSVTATVSKLYSPIKSTFKLIGNINNTTSPQLFNSDMSMLKISSYTASMVIYNNLFELFDFNYRMNLSFITSRLSEKKLDDIRLQTHLLEMNVFPVKHQMLTIHSDFYINKLRTKKNQAFLDVKYTYTLPKKKIDFALSCNNLLNTKNYIILYNSSYSIIESQYGLRPRQFVATVRFSFK</sequence>
<evidence type="ECO:0000313" key="2">
    <source>
        <dbReference type="Proteomes" id="UP000552864"/>
    </source>
</evidence>
<dbReference type="SUPFAM" id="SSF49464">
    <property type="entry name" value="Carboxypeptidase regulatory domain-like"/>
    <property type="match status" value="1"/>
</dbReference>
<dbReference type="Proteomes" id="UP000552864">
    <property type="component" value="Unassembled WGS sequence"/>
</dbReference>
<accession>A0A847SHT4</accession>
<reference evidence="1 2" key="1">
    <citation type="submission" date="2020-04" db="EMBL/GenBank/DDBJ databases">
        <authorList>
            <person name="Yin C."/>
        </authorList>
    </citation>
    <scope>NUCLEOTIDE SEQUENCE [LARGE SCALE GENOMIC DNA]</scope>
    <source>
        <strain evidence="1 2">Ak56</strain>
    </source>
</reference>